<feature type="region of interest" description="Disordered" evidence="1">
    <location>
        <begin position="109"/>
        <end position="146"/>
    </location>
</feature>
<organism evidence="2 3">
    <name type="scientific">Ceratocystis fimbriata CBS 114723</name>
    <dbReference type="NCBI Taxonomy" id="1035309"/>
    <lineage>
        <taxon>Eukaryota</taxon>
        <taxon>Fungi</taxon>
        <taxon>Dikarya</taxon>
        <taxon>Ascomycota</taxon>
        <taxon>Pezizomycotina</taxon>
        <taxon>Sordariomycetes</taxon>
        <taxon>Hypocreomycetidae</taxon>
        <taxon>Microascales</taxon>
        <taxon>Ceratocystidaceae</taxon>
        <taxon>Ceratocystis</taxon>
    </lineage>
</organism>
<dbReference type="Proteomes" id="UP000222788">
    <property type="component" value="Unassembled WGS sequence"/>
</dbReference>
<reference evidence="2 3" key="2">
    <citation type="journal article" date="2013" name="IMA Fungus">
        <title>IMA Genome-F 1: Ceratocystis fimbriata: Draft nuclear genome sequence for the plant pathogen, Ceratocystis fimbriata.</title>
        <authorList>
            <person name="Wilken P.M."/>
            <person name="Steenkamp E.T."/>
            <person name="Wingfield M.J."/>
            <person name="de Beer Z.W."/>
            <person name="Wingfield B.D."/>
        </authorList>
    </citation>
    <scope>NUCLEOTIDE SEQUENCE [LARGE SCALE GENOMIC DNA]</scope>
    <source>
        <strain evidence="2 3">CBS 114723</strain>
    </source>
</reference>
<proteinExistence type="predicted"/>
<feature type="compositionally biased region" description="Basic and acidic residues" evidence="1">
    <location>
        <begin position="353"/>
        <end position="362"/>
    </location>
</feature>
<dbReference type="AlphaFoldDB" id="A0A2C5WWI9"/>
<comment type="caution">
    <text evidence="2">The sequence shown here is derived from an EMBL/GenBank/DDBJ whole genome shotgun (WGS) entry which is preliminary data.</text>
</comment>
<evidence type="ECO:0000313" key="3">
    <source>
        <dbReference type="Proteomes" id="UP000222788"/>
    </source>
</evidence>
<reference evidence="2 3" key="1">
    <citation type="journal article" date="2013" name="Fungal Biol.">
        <title>Analysis of microsatellite markers in the genome of the plant pathogen Ceratocystis fimbriata.</title>
        <authorList>
            <person name="Simpson M.C."/>
            <person name="Wilken P.M."/>
            <person name="Coetzee M.P."/>
            <person name="Wingfield M.J."/>
            <person name="Wingfield B.D."/>
        </authorList>
    </citation>
    <scope>NUCLEOTIDE SEQUENCE [LARGE SCALE GENOMIC DNA]</scope>
    <source>
        <strain evidence="2 3">CBS 114723</strain>
    </source>
</reference>
<name>A0A2C5WWI9_9PEZI</name>
<feature type="compositionally biased region" description="Polar residues" evidence="1">
    <location>
        <begin position="492"/>
        <end position="509"/>
    </location>
</feature>
<evidence type="ECO:0000313" key="2">
    <source>
        <dbReference type="EMBL" id="PHH50256.1"/>
    </source>
</evidence>
<feature type="region of interest" description="Disordered" evidence="1">
    <location>
        <begin position="189"/>
        <end position="215"/>
    </location>
</feature>
<feature type="compositionally biased region" description="Basic and acidic residues" evidence="1">
    <location>
        <begin position="631"/>
        <end position="641"/>
    </location>
</feature>
<feature type="compositionally biased region" description="Low complexity" evidence="1">
    <location>
        <begin position="557"/>
        <end position="577"/>
    </location>
</feature>
<sequence>MAPPLKVPDTGLVLCDSSDSSTNPKLPIQAFTLTLDKLALEDMIRCVQNGDEISLSLGKLPTLNYSSTSYKIPKSETFNPHDLFFTQPFESLRKAHRVPVVSDLYTKLPKAQPKKRTTTKSEPLSPISSSQRESIAPASNKSPNLNSDLEILQNSMARHEAARGNTLVLGGVPPTDIRGSKNKSQLLRAAESLNSQTDSSSGSIKSASPGVENTAHAKTQNILERNKLQRVMVVHELAVRDQATEYLREKWTGKMEEFDAALHKAAEFDSTSKTWSLAKNYWKELDVWNYDYDSEQERQEAINNAISKYDRMRLSPNQDEWQRLLPADERGKGKCLSRIQANLMKGPMSSVKTSEDKSEAMIRSKSNPLPKPTSKKTEKEKRIPATHSAKKATAPKAPKAKASATSTAASGASSTPSSVTAAANVPKKSYPLSSEFVTSDMSDSESHASVTAASLDEPRTTSNARKPSPTVSSSKSTTRDSPTKPRPAKPGASSSKLAGSPTKSLSSAKIASKVVPTKTTVVKSTKTATSKRHREDEDDDDSSSSGTPLSKRHKAKAGNGTTNTTSSALASLASSKNRSSETLRFSAISSSNGIKKTGSPLARNSPAPVSEPPETQARPRVAEKSAAVKRRPIETEREAPKPNKTSSVKSKETAKELATETKDGDGRKAKRPHAPPEELINKAARFKLNYERYAKLHAQIVNTENPRKDQVDYLTDLREKLKDMKSTIYYEHLLSYNS</sequence>
<feature type="region of interest" description="Disordered" evidence="1">
    <location>
        <begin position="344"/>
        <end position="678"/>
    </location>
</feature>
<accession>A0A2C5WWI9</accession>
<feature type="compositionally biased region" description="Polar residues" evidence="1">
    <location>
        <begin position="580"/>
        <end position="594"/>
    </location>
</feature>
<dbReference type="GO" id="GO:0016567">
    <property type="term" value="P:protein ubiquitination"/>
    <property type="evidence" value="ECO:0007669"/>
    <property type="project" value="UniProtKB-UniPathway"/>
</dbReference>
<dbReference type="UniPathway" id="UPA00143"/>
<feature type="compositionally biased region" description="Low complexity" evidence="1">
    <location>
        <begin position="199"/>
        <end position="208"/>
    </location>
</feature>
<feature type="compositionally biased region" description="Low complexity" evidence="1">
    <location>
        <begin position="512"/>
        <end position="528"/>
    </location>
</feature>
<feature type="compositionally biased region" description="Low complexity" evidence="1">
    <location>
        <begin position="385"/>
        <end position="423"/>
    </location>
</feature>
<feature type="compositionally biased region" description="Low complexity" evidence="1">
    <location>
        <begin position="466"/>
        <end position="476"/>
    </location>
</feature>
<gene>
    <name evidence="2" type="ORF">CFIMG_007454RA00001</name>
</gene>
<feature type="compositionally biased region" description="Polar residues" evidence="1">
    <location>
        <begin position="431"/>
        <end position="452"/>
    </location>
</feature>
<dbReference type="OrthoDB" id="2587563at2759"/>
<protein>
    <submittedName>
        <fullName evidence="2">Uncharacterized protein</fullName>
    </submittedName>
</protein>
<feature type="compositionally biased region" description="Polar residues" evidence="1">
    <location>
        <begin position="120"/>
        <end position="146"/>
    </location>
</feature>
<feature type="compositionally biased region" description="Basic and acidic residues" evidence="1">
    <location>
        <begin position="649"/>
        <end position="667"/>
    </location>
</feature>
<keyword evidence="3" id="KW-1185">Reference proteome</keyword>
<dbReference type="EMBL" id="APWK03000139">
    <property type="protein sequence ID" value="PHH50256.1"/>
    <property type="molecule type" value="Genomic_DNA"/>
</dbReference>
<dbReference type="STRING" id="1035309.A0A2C5WWI9"/>
<evidence type="ECO:0000256" key="1">
    <source>
        <dbReference type="SAM" id="MobiDB-lite"/>
    </source>
</evidence>